<dbReference type="NCBIfam" id="TIGR02167">
    <property type="entry name" value="Liste_lipo_26"/>
    <property type="match status" value="1"/>
</dbReference>
<dbReference type="KEGG" id="vg:77953128"/>
<dbReference type="GeneID" id="77953128"/>
<evidence type="ECO:0000313" key="2">
    <source>
        <dbReference type="Proteomes" id="UP000828443"/>
    </source>
</evidence>
<reference evidence="1" key="1">
    <citation type="journal article" date="2021" name="Viruses">
        <title>Novel Viruses That Lyse Plant and Human Strains of Kosakonia cowanii.</title>
        <authorList>
            <person name="Petrzik K."/>
            <person name="Brazdova S."/>
            <person name="Krawczyk K."/>
        </authorList>
    </citation>
    <scope>NUCLEOTIDE SEQUENCE</scope>
</reference>
<evidence type="ECO:0000313" key="1">
    <source>
        <dbReference type="EMBL" id="QYN79951.1"/>
    </source>
</evidence>
<name>A0AAE7WGN8_9CAUD</name>
<proteinExistence type="predicted"/>
<accession>A0AAE7WGN8</accession>
<dbReference type="InterPro" id="IPR005046">
    <property type="entry name" value="DUF285"/>
</dbReference>
<evidence type="ECO:0008006" key="3">
    <source>
        <dbReference type="Google" id="ProtNLM"/>
    </source>
</evidence>
<dbReference type="RefSeq" id="YP_010676763.1">
    <property type="nucleotide sequence ID" value="NC_071015.1"/>
</dbReference>
<keyword evidence="2" id="KW-1185">Reference proteome</keyword>
<dbReference type="Pfam" id="PF03382">
    <property type="entry name" value="DUF285"/>
    <property type="match status" value="3"/>
</dbReference>
<dbReference type="EMBL" id="MZ348422">
    <property type="protein sequence ID" value="QYN79951.1"/>
    <property type="molecule type" value="Genomic_DNA"/>
</dbReference>
<organism evidence="1 2">
    <name type="scientific">Kosakonia phage Kc263</name>
    <dbReference type="NCBI Taxonomy" id="2863194"/>
    <lineage>
        <taxon>Viruses</taxon>
        <taxon>Duplodnaviria</taxon>
        <taxon>Heunggongvirae</taxon>
        <taxon>Uroviricota</taxon>
        <taxon>Caudoviricetes</taxon>
        <taxon>Chimalliviridae</taxon>
        <taxon>Branisovskavirus</taxon>
        <taxon>Branisovskavirus Kc263</taxon>
    </lineage>
</organism>
<dbReference type="Proteomes" id="UP000828443">
    <property type="component" value="Segment"/>
</dbReference>
<dbReference type="InterPro" id="IPR011889">
    <property type="entry name" value="Liste_lipo_26"/>
</dbReference>
<sequence>MYVDSSKPLPIPSEKKDYLGTVLDALLNVHYSRIEAIGDEVEFKQKVDSHTALATQKLNQFAVDIDNALKAHADKRGAQHGETKVTVGLGNKDNWRFATPAEHVTGQIKTAYANPAGLKQMVESRLTIDPKKYIRSRIIPLASGGLLGSITQWPFSWEDGEVVQSPSDPMNFYGNTPWQFRTDSGLYIFPSMNGSDVLTQAVADPGRSKRAALPWGGTNVRVYNRNLDLRRSRPSFLRAESNNEPNGELLKASSHLFDRHTAYYADTNMIGARGFNRYRLPFDTLSNADKWKNNWSGILEVRENFLYNIVSNLVYDNVGGLGQDIYLTIELYPYTFVQDGIDVKNGPGRAAETTAQIQDAYGTVTYTVPAGNKVRTWARAGKPTALCIKLRDIVSYTDAQLADMVAAINAGLSKQIAFTWRNRLKGDFAFRIPIGFYSKDKKYYTNYYVDLAMQVTENTTTKSVTVNVTALRDLTSNIQSLNTNLQVNTAGRFVQAPASVAGDVMHPLVMNGIFDSLGGHVKTYTFYNRQYVGYYQHAVDSVLAWINKGDAVKPALTKYQYGQMSTLNHDGFYGDHLRHIPLGVTEDGMTEYLVHSRDWRNNYRWAITKIQTDESPQLLTPTGHHRGPWRDSVTWVEPVGNQVPSFVISNSEQAAGFENTCLVFNTQNNFTGYARYGYDVSNTLNPLTWLDQVSLDAPIQTWIAQNGGAWVKNHKQLFYFRGMLYWFSQTLDPNEVKADGTDCYYGIIKNAYIDVQGDTRTLKINGDITANATINPLKVNTKESLAVDSRNIVGWDAFNNTDVYIMLMERSGNTSRYQVMVNLAPFNNFYFEFETTINTTTGTATFLPNAKAVDPVFPYNSGIGFAVDYNKVSGYGSKTPHQFHVNFQTPVMLKKSMWSFRKTPGNYGLFSQSIGTVIAQGGIMNAVKGVPIYPVGSIVTVGGANIVAKAPVSAAYDYFEGDDELFVRMGGNTQGAGSVKNSNTMVLYGRKHSPGNYETEPNSGAVPCGFLKNNLFYHYDPDGWRTDLLPIIDNKRMNFYGYGSSFPAFLGVAGSLTPINRFFLSDKPTVMSWNTAVGRAIPVGSGTNIKITINNVAQSYGGGGTFTIPATYTGTVDVYITGMTRVKWAAGLTNLKQIGNTVTSLDFSGSTSFTISAALPKRVTTLKALFKGATGATYAGLDTWDTSNVVDMSELCMNTTQFNHDLSKWNVSNVVTFENAFANAQKFNSAITAWNTGKVRSMKNMFLNAVVFNQAIGNWNTIRVTDFSSMFKGAVLFNGNIGNWATSSGSDFSSMFEGATAFNIDIGRWDLGSALRLTAMFKNATAFNGSIINWNVSSVVYMDEMFYNATAFNRAIGMWNTGHVTTMYQMFMNTTAFGANGTASLTGWDVSNVVDATRMFKSSKFNSSISNWKFGQDAILTEMFASNTVFNQDISSWDVSNVKAMDNMFNAATAFATGIVGWRLDSCTTFAYMFANSNFNGSVAGWVLSTTVDISMVGMFSACPFFAGAGVEDWNVEKVYAFTGMFNGATIFNGDVSGWDVGFCTTFRNMFRQTDLFNCDLSAWDMSLAIDISDMFREAKSFNGDVTTWDTSSVQLMNGLFVSAVVFDQDISAWDVSKVTNFTATFQMGIFNQDISGWDTSSATTMEGMFSTAMKFNQDLSGWNVAKVTNHVNFDTDATEWVLPRPAFA</sequence>
<protein>
    <recommendedName>
        <fullName evidence="3">BspA family leucine-rich repeat surface protein</fullName>
    </recommendedName>
</protein>